<keyword evidence="5 8" id="KW-0812">Transmembrane</keyword>
<gene>
    <name evidence="9" type="ORF">PM3016_2222</name>
</gene>
<dbReference type="RefSeq" id="WP_014369508.1">
    <property type="nucleotide sequence ID" value="NC_016935.1"/>
</dbReference>
<dbReference type="GO" id="GO:0033214">
    <property type="term" value="P:siderophore-iron import into cell"/>
    <property type="evidence" value="ECO:0007669"/>
    <property type="project" value="TreeGrafter"/>
</dbReference>
<evidence type="ECO:0000256" key="4">
    <source>
        <dbReference type="ARBA" id="ARBA00022475"/>
    </source>
</evidence>
<sequence length="347" mass="36084">MKSYILLRSQQGSWSILIHKKTVILSLVLLLLGIVIAIVSTGLGDMYISPPDVIRAIGGTGAESYIMVVQQLRLPRILAAVMVGASLAASGAILQGMVRNPLASPDMIGVTGGASAAAVTFLTYMAGHVSIRLLPVAAMLGALAASTALYLLAWKKGVTPIRLILVGIGMAALTTAATTMMILFSPKNDAGQAYLWLTGSVYAANWENVLTILPWSVTLIPLSLLLARHVNIGQLGDDIATSAGSSVERNRLLLLLISVALAGSAVSVAGGIGFVGLIAPHMARKLVGPSFDSVFTVSVLLGALIVMVADLAGRTLFLPLDVPVGVLTSAVGAPFFIYLLYTKRNSA</sequence>
<evidence type="ECO:0000313" key="9">
    <source>
        <dbReference type="EMBL" id="AFC29110.1"/>
    </source>
</evidence>
<dbReference type="KEGG" id="pmq:PM3016_2222"/>
<evidence type="ECO:0000256" key="2">
    <source>
        <dbReference type="ARBA" id="ARBA00007935"/>
    </source>
</evidence>
<keyword evidence="6 8" id="KW-1133">Transmembrane helix</keyword>
<dbReference type="PANTHER" id="PTHR30472">
    <property type="entry name" value="FERRIC ENTEROBACTIN TRANSPORT SYSTEM PERMEASE PROTEIN"/>
    <property type="match status" value="1"/>
</dbReference>
<keyword evidence="7 8" id="KW-0472">Membrane</keyword>
<dbReference type="InterPro" id="IPR037294">
    <property type="entry name" value="ABC_BtuC-like"/>
</dbReference>
<dbReference type="SUPFAM" id="SSF81345">
    <property type="entry name" value="ABC transporter involved in vitamin B12 uptake, BtuC"/>
    <property type="match status" value="1"/>
</dbReference>
<dbReference type="STRING" id="1116391.PM3016_2222"/>
<dbReference type="EMBL" id="CP003235">
    <property type="protein sequence ID" value="AFC29110.1"/>
    <property type="molecule type" value="Genomic_DNA"/>
</dbReference>
<dbReference type="GO" id="GO:0005886">
    <property type="term" value="C:plasma membrane"/>
    <property type="evidence" value="ECO:0007669"/>
    <property type="project" value="UniProtKB-SubCell"/>
</dbReference>
<organism evidence="9 10">
    <name type="scientific">Paenibacillus mucilaginosus 3016</name>
    <dbReference type="NCBI Taxonomy" id="1116391"/>
    <lineage>
        <taxon>Bacteria</taxon>
        <taxon>Bacillati</taxon>
        <taxon>Bacillota</taxon>
        <taxon>Bacilli</taxon>
        <taxon>Bacillales</taxon>
        <taxon>Paenibacillaceae</taxon>
        <taxon>Paenibacillus</taxon>
    </lineage>
</organism>
<feature type="transmembrane region" description="Helical" evidence="8">
    <location>
        <begin position="21"/>
        <end position="43"/>
    </location>
</feature>
<feature type="transmembrane region" description="Helical" evidence="8">
    <location>
        <begin position="324"/>
        <end position="341"/>
    </location>
</feature>
<reference evidence="9 10" key="1">
    <citation type="journal article" date="2012" name="J. Bacteriol.">
        <title>Complete Genome Sequence of Paenibacillus mucilaginosus 3016, a Bacterium Functional as Microbial Fertilizer.</title>
        <authorList>
            <person name="Ma M."/>
            <person name="Wang Z."/>
            <person name="Li L."/>
            <person name="Jiang X."/>
            <person name="Guan D."/>
            <person name="Cao F."/>
            <person name="Chen H."/>
            <person name="Wang X."/>
            <person name="Shen D."/>
            <person name="Du B."/>
            <person name="Li J."/>
        </authorList>
    </citation>
    <scope>NUCLEOTIDE SEQUENCE [LARGE SCALE GENOMIC DNA]</scope>
    <source>
        <strain evidence="9 10">3016</strain>
    </source>
</reference>
<accession>H6NHB5</accession>
<dbReference type="Proteomes" id="UP000007523">
    <property type="component" value="Chromosome"/>
</dbReference>
<comment type="subcellular location">
    <subcellularLocation>
        <location evidence="1">Cell membrane</location>
        <topology evidence="1">Multi-pass membrane protein</topology>
    </subcellularLocation>
</comment>
<feature type="transmembrane region" description="Helical" evidence="8">
    <location>
        <begin position="107"/>
        <end position="127"/>
    </location>
</feature>
<evidence type="ECO:0000256" key="7">
    <source>
        <dbReference type="ARBA" id="ARBA00023136"/>
    </source>
</evidence>
<dbReference type="Pfam" id="PF01032">
    <property type="entry name" value="FecCD"/>
    <property type="match status" value="1"/>
</dbReference>
<feature type="transmembrane region" description="Helical" evidence="8">
    <location>
        <begin position="291"/>
        <end position="312"/>
    </location>
</feature>
<name>H6NHB5_9BACL</name>
<dbReference type="FunFam" id="1.10.3470.10:FF:000001">
    <property type="entry name" value="Vitamin B12 ABC transporter permease BtuC"/>
    <property type="match status" value="1"/>
</dbReference>
<keyword evidence="3" id="KW-0813">Transport</keyword>
<evidence type="ECO:0000256" key="6">
    <source>
        <dbReference type="ARBA" id="ARBA00022989"/>
    </source>
</evidence>
<feature type="transmembrane region" description="Helical" evidence="8">
    <location>
        <begin position="77"/>
        <end position="95"/>
    </location>
</feature>
<keyword evidence="10" id="KW-1185">Reference proteome</keyword>
<feature type="transmembrane region" description="Helical" evidence="8">
    <location>
        <begin position="164"/>
        <end position="184"/>
    </location>
</feature>
<dbReference type="InterPro" id="IPR000522">
    <property type="entry name" value="ABC_transptr_permease_BtuC"/>
</dbReference>
<dbReference type="AlphaFoldDB" id="H6NHB5"/>
<keyword evidence="4" id="KW-1003">Cell membrane</keyword>
<dbReference type="Gene3D" id="1.10.3470.10">
    <property type="entry name" value="ABC transporter involved in vitamin B12 uptake, BtuC"/>
    <property type="match status" value="1"/>
</dbReference>
<dbReference type="HOGENOM" id="CLU_013016_1_1_9"/>
<evidence type="ECO:0000256" key="8">
    <source>
        <dbReference type="SAM" id="Phobius"/>
    </source>
</evidence>
<comment type="similarity">
    <text evidence="2">Belongs to the binding-protein-dependent transport system permease family. FecCD subfamily.</text>
</comment>
<feature type="transmembrane region" description="Helical" evidence="8">
    <location>
        <begin position="252"/>
        <end position="279"/>
    </location>
</feature>
<protein>
    <submittedName>
        <fullName evidence="9">Transport system permease</fullName>
    </submittedName>
</protein>
<dbReference type="CDD" id="cd06550">
    <property type="entry name" value="TM_ABC_iron-siderophores_like"/>
    <property type="match status" value="1"/>
</dbReference>
<dbReference type="PANTHER" id="PTHR30472:SF24">
    <property type="entry name" value="FERRIC ENTEROBACTIN TRANSPORT SYSTEM PERMEASE PROTEIN FEPG"/>
    <property type="match status" value="1"/>
</dbReference>
<evidence type="ECO:0000256" key="5">
    <source>
        <dbReference type="ARBA" id="ARBA00022692"/>
    </source>
</evidence>
<feature type="transmembrane region" description="Helical" evidence="8">
    <location>
        <begin position="133"/>
        <end position="152"/>
    </location>
</feature>
<dbReference type="GO" id="GO:0022857">
    <property type="term" value="F:transmembrane transporter activity"/>
    <property type="evidence" value="ECO:0007669"/>
    <property type="project" value="InterPro"/>
</dbReference>
<evidence type="ECO:0000256" key="3">
    <source>
        <dbReference type="ARBA" id="ARBA00022448"/>
    </source>
</evidence>
<evidence type="ECO:0000256" key="1">
    <source>
        <dbReference type="ARBA" id="ARBA00004651"/>
    </source>
</evidence>
<evidence type="ECO:0000313" key="10">
    <source>
        <dbReference type="Proteomes" id="UP000007523"/>
    </source>
</evidence>
<proteinExistence type="inferred from homology"/>